<evidence type="ECO:0000313" key="1">
    <source>
        <dbReference type="EMBL" id="KTG11393.1"/>
    </source>
</evidence>
<organism evidence="1 2">
    <name type="scientific">Haloprofundus marisrubri</name>
    <dbReference type="NCBI Taxonomy" id="1514971"/>
    <lineage>
        <taxon>Archaea</taxon>
        <taxon>Methanobacteriati</taxon>
        <taxon>Methanobacteriota</taxon>
        <taxon>Stenosarchaea group</taxon>
        <taxon>Halobacteria</taxon>
        <taxon>Halobacteriales</taxon>
        <taxon>Haloferacaceae</taxon>
        <taxon>Haloprofundus</taxon>
    </lineage>
</organism>
<evidence type="ECO:0000313" key="2">
    <source>
        <dbReference type="Proteomes" id="UP000054387"/>
    </source>
</evidence>
<accession>A0A0W1RDA9</accession>
<keyword evidence="2" id="KW-1185">Reference proteome</keyword>
<name>A0A0W1RDA9_9EURY</name>
<reference evidence="1 2" key="1">
    <citation type="submission" date="2015-12" db="EMBL/GenBank/DDBJ databases">
        <title>Haloprofundus marisrubri gen. nov., sp. nov., an extremely halophilic archaeon isolated from the Discovery deep brine-seawater interface in the Red Sea.</title>
        <authorList>
            <person name="Zhang G."/>
            <person name="Stingl U."/>
            <person name="Rashid M."/>
        </authorList>
    </citation>
    <scope>NUCLEOTIDE SEQUENCE [LARGE SCALE GENOMIC DNA]</scope>
    <source>
        <strain evidence="1 2">SB9</strain>
    </source>
</reference>
<comment type="caution">
    <text evidence="1">The sequence shown here is derived from an EMBL/GenBank/DDBJ whole genome shotgun (WGS) entry which is preliminary data.</text>
</comment>
<protein>
    <submittedName>
        <fullName evidence="1">Uncharacterized protein</fullName>
    </submittedName>
</protein>
<dbReference type="AlphaFoldDB" id="A0A0W1RDA9"/>
<proteinExistence type="predicted"/>
<gene>
    <name evidence="1" type="ORF">AUR64_03820</name>
</gene>
<sequence length="74" mass="8589">MLMDLLKVPSMSSDPHSEFAEARLRASIYLMFGKSNNENHRLKIAFSRSRNHLTKKSNLINPKQPDILTERLSY</sequence>
<dbReference type="Proteomes" id="UP000054387">
    <property type="component" value="Unassembled WGS sequence"/>
</dbReference>
<dbReference type="EMBL" id="LOPU01000004">
    <property type="protein sequence ID" value="KTG11393.1"/>
    <property type="molecule type" value="Genomic_DNA"/>
</dbReference>